<name>A0A835Q690_VANPL</name>
<sequence length="60" mass="6530">MGDGTPNVTGGFPTTYEEAVYLSRTNPMPKDIETNYSSIPLGLASSGWNFTDTIYQNVPI</sequence>
<accession>A0A835Q690</accession>
<dbReference type="OrthoDB" id="7862313at2759"/>
<proteinExistence type="predicted"/>
<dbReference type="EMBL" id="JADCNL010000010">
    <property type="protein sequence ID" value="KAG0463263.1"/>
    <property type="molecule type" value="Genomic_DNA"/>
</dbReference>
<organism evidence="1 2">
    <name type="scientific">Vanilla planifolia</name>
    <name type="common">Vanilla</name>
    <dbReference type="NCBI Taxonomy" id="51239"/>
    <lineage>
        <taxon>Eukaryota</taxon>
        <taxon>Viridiplantae</taxon>
        <taxon>Streptophyta</taxon>
        <taxon>Embryophyta</taxon>
        <taxon>Tracheophyta</taxon>
        <taxon>Spermatophyta</taxon>
        <taxon>Magnoliopsida</taxon>
        <taxon>Liliopsida</taxon>
        <taxon>Asparagales</taxon>
        <taxon>Orchidaceae</taxon>
        <taxon>Vanilloideae</taxon>
        <taxon>Vanilleae</taxon>
        <taxon>Vanilla</taxon>
    </lineage>
</organism>
<keyword evidence="2" id="KW-1185">Reference proteome</keyword>
<dbReference type="Proteomes" id="UP000636800">
    <property type="component" value="Chromosome 10"/>
</dbReference>
<protein>
    <submittedName>
        <fullName evidence="1">Uncharacterized protein</fullName>
    </submittedName>
</protein>
<comment type="caution">
    <text evidence="1">The sequence shown here is derived from an EMBL/GenBank/DDBJ whole genome shotgun (WGS) entry which is preliminary data.</text>
</comment>
<evidence type="ECO:0000313" key="1">
    <source>
        <dbReference type="EMBL" id="KAG0463263.1"/>
    </source>
</evidence>
<dbReference type="AlphaFoldDB" id="A0A835Q690"/>
<evidence type="ECO:0000313" key="2">
    <source>
        <dbReference type="Proteomes" id="UP000636800"/>
    </source>
</evidence>
<gene>
    <name evidence="1" type="ORF">HPP92_019332</name>
</gene>
<reference evidence="1 2" key="1">
    <citation type="journal article" date="2020" name="Nat. Food">
        <title>A phased Vanilla planifolia genome enables genetic improvement of flavour and production.</title>
        <authorList>
            <person name="Hasing T."/>
            <person name="Tang H."/>
            <person name="Brym M."/>
            <person name="Khazi F."/>
            <person name="Huang T."/>
            <person name="Chambers A.H."/>
        </authorList>
    </citation>
    <scope>NUCLEOTIDE SEQUENCE [LARGE SCALE GENOMIC DNA]</scope>
    <source>
        <tissue evidence="1">Leaf</tissue>
    </source>
</reference>